<accession>C7N3V4</accession>
<dbReference type="PANTHER" id="PTHR43479:SF11">
    <property type="entry name" value="ACREF_ENVCD OPERON REPRESSOR-RELATED"/>
    <property type="match status" value="1"/>
</dbReference>
<dbReference type="InterPro" id="IPR001647">
    <property type="entry name" value="HTH_TetR"/>
</dbReference>
<keyword evidence="5" id="KW-1185">Reference proteome</keyword>
<dbReference type="PROSITE" id="PS50977">
    <property type="entry name" value="HTH_TETR_2"/>
    <property type="match status" value="1"/>
</dbReference>
<sequence length="201" mass="23216">MKDSAKTDKRVMRTRKAIGEAFARLLETTEYSKVTVSAIAREADVNRKTFYLHYDSVEDVLAQLLEERIAEIVESDKQLVDCEHVAPYMKKVFCDLLTMMDEAPIFRDNVIKYVSYNRLLDMAKDPILENIHHQRQALGMPKRPDIEYVVTMYLGGLYALYETWSHDEATDMTLENLAETACGLLEPGVREMLNEDRQSLQ</sequence>
<dbReference type="eggNOG" id="COG1309">
    <property type="taxonomic scope" value="Bacteria"/>
</dbReference>
<keyword evidence="1 2" id="KW-0238">DNA-binding</keyword>
<dbReference type="SUPFAM" id="SSF46689">
    <property type="entry name" value="Homeodomain-like"/>
    <property type="match status" value="1"/>
</dbReference>
<dbReference type="AlphaFoldDB" id="C7N3V4"/>
<dbReference type="EMBL" id="CP001684">
    <property type="protein sequence ID" value="ACV21695.1"/>
    <property type="molecule type" value="Genomic_DNA"/>
</dbReference>
<dbReference type="InterPro" id="IPR009057">
    <property type="entry name" value="Homeodomain-like_sf"/>
</dbReference>
<dbReference type="GO" id="GO:0003677">
    <property type="term" value="F:DNA binding"/>
    <property type="evidence" value="ECO:0007669"/>
    <property type="project" value="UniProtKB-UniRule"/>
</dbReference>
<dbReference type="HOGENOM" id="CLU_087539_0_3_11"/>
<dbReference type="KEGG" id="shi:Shel_06360"/>
<gene>
    <name evidence="4" type="ordered locus">Shel_06360</name>
</gene>
<organism evidence="4 5">
    <name type="scientific">Slackia heliotrinireducens (strain ATCC 29202 / DSM 20476 / NCTC 11029 / RHS 1)</name>
    <name type="common">Peptococcus heliotrinreducens</name>
    <dbReference type="NCBI Taxonomy" id="471855"/>
    <lineage>
        <taxon>Bacteria</taxon>
        <taxon>Bacillati</taxon>
        <taxon>Actinomycetota</taxon>
        <taxon>Coriobacteriia</taxon>
        <taxon>Eggerthellales</taxon>
        <taxon>Eggerthellaceae</taxon>
        <taxon>Slackia</taxon>
    </lineage>
</organism>
<dbReference type="Gene3D" id="1.10.357.10">
    <property type="entry name" value="Tetracycline Repressor, domain 2"/>
    <property type="match status" value="1"/>
</dbReference>
<proteinExistence type="predicted"/>
<evidence type="ECO:0000259" key="3">
    <source>
        <dbReference type="PROSITE" id="PS50977"/>
    </source>
</evidence>
<protein>
    <submittedName>
        <fullName evidence="4">Transcriptional regulator</fullName>
    </submittedName>
</protein>
<evidence type="ECO:0000313" key="5">
    <source>
        <dbReference type="Proteomes" id="UP000002026"/>
    </source>
</evidence>
<dbReference type="PANTHER" id="PTHR43479">
    <property type="entry name" value="ACREF/ENVCD OPERON REPRESSOR-RELATED"/>
    <property type="match status" value="1"/>
</dbReference>
<evidence type="ECO:0000313" key="4">
    <source>
        <dbReference type="EMBL" id="ACV21695.1"/>
    </source>
</evidence>
<dbReference type="RefSeq" id="WP_012797800.1">
    <property type="nucleotide sequence ID" value="NC_013165.1"/>
</dbReference>
<feature type="domain" description="HTH tetR-type" evidence="3">
    <location>
        <begin position="12"/>
        <end position="72"/>
    </location>
</feature>
<evidence type="ECO:0000256" key="1">
    <source>
        <dbReference type="ARBA" id="ARBA00023125"/>
    </source>
</evidence>
<dbReference type="InterPro" id="IPR050624">
    <property type="entry name" value="HTH-type_Tx_Regulator"/>
</dbReference>
<dbReference type="STRING" id="471855.Shel_06360"/>
<name>C7N3V4_SLAHD</name>
<reference evidence="4 5" key="1">
    <citation type="journal article" date="2009" name="Stand. Genomic Sci.">
        <title>Complete genome sequence of Slackia heliotrinireducens type strain (RHS 1).</title>
        <authorList>
            <person name="Pukall R."/>
            <person name="Lapidus A."/>
            <person name="Nolan M."/>
            <person name="Copeland A."/>
            <person name="Glavina Del Rio T."/>
            <person name="Lucas S."/>
            <person name="Chen F."/>
            <person name="Tice H."/>
            <person name="Cheng J.F."/>
            <person name="Chertkov O."/>
            <person name="Bruce D."/>
            <person name="Goodwin L."/>
            <person name="Kuske C."/>
            <person name="Brettin T."/>
            <person name="Detter J.C."/>
            <person name="Han C."/>
            <person name="Pitluck S."/>
            <person name="Pati A."/>
            <person name="Mavrommatis K."/>
            <person name="Ivanova N."/>
            <person name="Ovchinnikova G."/>
            <person name="Chen A."/>
            <person name="Palaniappan K."/>
            <person name="Schneider S."/>
            <person name="Rohde M."/>
            <person name="Chain P."/>
            <person name="D'haeseleer P."/>
            <person name="Goker M."/>
            <person name="Bristow J."/>
            <person name="Eisen J.A."/>
            <person name="Markowitz V."/>
            <person name="Kyrpides N.C."/>
            <person name="Klenk H.P."/>
            <person name="Hugenholtz P."/>
        </authorList>
    </citation>
    <scope>NUCLEOTIDE SEQUENCE [LARGE SCALE GENOMIC DNA]</scope>
    <source>
        <strain evidence="5">ATCC 29202 / DSM 20476 / NCTC 11029 / RHS 1</strain>
    </source>
</reference>
<feature type="DNA-binding region" description="H-T-H motif" evidence="2">
    <location>
        <begin position="35"/>
        <end position="54"/>
    </location>
</feature>
<dbReference type="Pfam" id="PF00440">
    <property type="entry name" value="TetR_N"/>
    <property type="match status" value="1"/>
</dbReference>
<evidence type="ECO:0000256" key="2">
    <source>
        <dbReference type="PROSITE-ProRule" id="PRU00335"/>
    </source>
</evidence>
<dbReference type="Proteomes" id="UP000002026">
    <property type="component" value="Chromosome"/>
</dbReference>